<proteinExistence type="inferred from homology"/>
<dbReference type="Pfam" id="PF13616">
    <property type="entry name" value="Rotamase_3"/>
    <property type="match status" value="1"/>
</dbReference>
<dbReference type="InterPro" id="IPR027304">
    <property type="entry name" value="Trigger_fact/SurA_dom_sf"/>
</dbReference>
<keyword evidence="7" id="KW-0143">Chaperone</keyword>
<feature type="transmembrane region" description="Helical" evidence="12">
    <location>
        <begin position="12"/>
        <end position="30"/>
    </location>
</feature>
<comment type="similarity">
    <text evidence="8">Belongs to the PpiD chaperone family.</text>
</comment>
<keyword evidence="5 12" id="KW-1133">Transmembrane helix</keyword>
<dbReference type="PANTHER" id="PTHR47529">
    <property type="entry name" value="PEPTIDYL-PROLYL CIS-TRANS ISOMERASE D"/>
    <property type="match status" value="1"/>
</dbReference>
<evidence type="ECO:0000256" key="3">
    <source>
        <dbReference type="ARBA" id="ARBA00022519"/>
    </source>
</evidence>
<keyword evidence="4 12" id="KW-0812">Transmembrane</keyword>
<accession>A0ABY5XYC5</accession>
<comment type="subcellular location">
    <subcellularLocation>
        <location evidence="1">Cell inner membrane</location>
        <topology evidence="1">Single-pass type II membrane protein</topology>
        <orientation evidence="1">Periplasmic side</orientation>
    </subcellularLocation>
</comment>
<dbReference type="EMBL" id="CP065938">
    <property type="protein sequence ID" value="UWX04889.1"/>
    <property type="molecule type" value="Genomic_DNA"/>
</dbReference>
<dbReference type="Proteomes" id="UP001058120">
    <property type="component" value="Chromosome"/>
</dbReference>
<keyword evidence="2" id="KW-1003">Cell membrane</keyword>
<organism evidence="14 15">
    <name type="scientific">Taurinivorans muris</name>
    <dbReference type="NCBI Taxonomy" id="2787751"/>
    <lineage>
        <taxon>Bacteria</taxon>
        <taxon>Pseudomonadati</taxon>
        <taxon>Thermodesulfobacteriota</taxon>
        <taxon>Desulfovibrionia</taxon>
        <taxon>Desulfovibrionales</taxon>
        <taxon>Desulfovibrionaceae</taxon>
        <taxon>Taurinivorans</taxon>
    </lineage>
</organism>
<evidence type="ECO:0000256" key="9">
    <source>
        <dbReference type="ARBA" id="ARBA00040743"/>
    </source>
</evidence>
<dbReference type="Gene3D" id="1.10.4030.10">
    <property type="entry name" value="Porin chaperone SurA, peptide-binding domain"/>
    <property type="match status" value="1"/>
</dbReference>
<evidence type="ECO:0000256" key="6">
    <source>
        <dbReference type="ARBA" id="ARBA00023136"/>
    </source>
</evidence>
<protein>
    <recommendedName>
        <fullName evidence="9">Periplasmic chaperone PpiD</fullName>
    </recommendedName>
    <alternativeName>
        <fullName evidence="10">Periplasmic folding chaperone</fullName>
    </alternativeName>
</protein>
<keyword evidence="15" id="KW-1185">Reference proteome</keyword>
<dbReference type="RefSeq" id="WP_334314444.1">
    <property type="nucleotide sequence ID" value="NZ_CP065938.1"/>
</dbReference>
<evidence type="ECO:0000256" key="5">
    <source>
        <dbReference type="ARBA" id="ARBA00022989"/>
    </source>
</evidence>
<evidence type="ECO:0000313" key="15">
    <source>
        <dbReference type="Proteomes" id="UP001058120"/>
    </source>
</evidence>
<dbReference type="Gene3D" id="3.10.50.40">
    <property type="match status" value="1"/>
</dbReference>
<evidence type="ECO:0000256" key="4">
    <source>
        <dbReference type="ARBA" id="ARBA00022692"/>
    </source>
</evidence>
<evidence type="ECO:0000256" key="8">
    <source>
        <dbReference type="ARBA" id="ARBA00038408"/>
    </source>
</evidence>
<keyword evidence="3" id="KW-0997">Cell inner membrane</keyword>
<dbReference type="PROSITE" id="PS50198">
    <property type="entry name" value="PPIC_PPIASE_2"/>
    <property type="match status" value="1"/>
</dbReference>
<evidence type="ECO:0000256" key="12">
    <source>
        <dbReference type="SAM" id="Phobius"/>
    </source>
</evidence>
<keyword evidence="11" id="KW-0697">Rotamase</keyword>
<keyword evidence="6 12" id="KW-0472">Membrane</keyword>
<evidence type="ECO:0000259" key="13">
    <source>
        <dbReference type="PROSITE" id="PS50198"/>
    </source>
</evidence>
<evidence type="ECO:0000256" key="2">
    <source>
        <dbReference type="ARBA" id="ARBA00022475"/>
    </source>
</evidence>
<dbReference type="SUPFAM" id="SSF109998">
    <property type="entry name" value="Triger factor/SurA peptide-binding domain-like"/>
    <property type="match status" value="1"/>
</dbReference>
<reference evidence="14" key="1">
    <citation type="submission" date="2020-12" db="EMBL/GenBank/DDBJ databases">
        <title>Taurinivorans muris gen. nov., sp. nov., fundamental and realized metabolic niche of a ubiquitous sulfidogenic bacterium in the murine intestine.</title>
        <authorList>
            <person name="Ye H."/>
            <person name="Hanson B.T."/>
            <person name="Loy A."/>
        </authorList>
    </citation>
    <scope>NUCLEOTIDE SEQUENCE</scope>
    <source>
        <strain evidence="14">LT0009</strain>
    </source>
</reference>
<sequence length="622" mass="69699">MLDGMRSGAHSFVIKIAFGLIILVFIFWGIGSNTSNSGIVAKVNGEPITINEFQQAYNQMANEIKSVIPDLTEEQLKSFQLENRVLQNVIIRKLFLSEAKRIGLDVSAKELRDTLMALPFFHDESGKFSAELYEQRLKAFGQSSAVFENNLRLDLLPQKFQEVVTAGVFGDKNIAQKMFAFQGERRSMDYVLFPFETDKQNVSDAEAKAVYEERKELFTVPAQVSLEFINFTPALMADENAVTVEEIKAYYDDNQAKFSEEEQVKARHILLMAEPDAPKSENDKILSQIQDIADQIKTVEDFAKMAQQYGQDGTKNSGGDLGWFGKSQMVQEFADVAFALPENTLSEPVRTQFGYHLIWVDDKKEGRQIPFEEVKDRIKHDIAVERVNANLAQTVDSAIAAIMANGNMEDEAKKYNLKVTKTGFVDIASLADTYNLRQSDVDALVAMENGNVWDSAVTLNDELSVVKLVEKKASSVQPFEAVKAEIAAELKMKKAQESAKEKASQAVFGYDKNAPENIKTSSFFTREGQVEHLGPLPELAKEIFAADEKTWLKHAYVSDEGAVVARLNTIKSVGEGEFEKIADDVLLNMQDAQKNMLFQAYILMLNQEANVDILMPELFAKQ</sequence>
<dbReference type="PANTHER" id="PTHR47529:SF1">
    <property type="entry name" value="PERIPLASMIC CHAPERONE PPID"/>
    <property type="match status" value="1"/>
</dbReference>
<evidence type="ECO:0000256" key="1">
    <source>
        <dbReference type="ARBA" id="ARBA00004382"/>
    </source>
</evidence>
<dbReference type="SUPFAM" id="SSF54534">
    <property type="entry name" value="FKBP-like"/>
    <property type="match status" value="1"/>
</dbReference>
<name>A0ABY5XYC5_9BACT</name>
<dbReference type="InterPro" id="IPR046357">
    <property type="entry name" value="PPIase_dom_sf"/>
</dbReference>
<dbReference type="Pfam" id="PF13624">
    <property type="entry name" value="SurA_N_3"/>
    <property type="match status" value="1"/>
</dbReference>
<evidence type="ECO:0000313" key="14">
    <source>
        <dbReference type="EMBL" id="UWX04889.1"/>
    </source>
</evidence>
<evidence type="ECO:0000256" key="11">
    <source>
        <dbReference type="PROSITE-ProRule" id="PRU00278"/>
    </source>
</evidence>
<gene>
    <name evidence="14" type="ORF">JBF11_05180</name>
</gene>
<dbReference type="InterPro" id="IPR000297">
    <property type="entry name" value="PPIase_PpiC"/>
</dbReference>
<evidence type="ECO:0000256" key="10">
    <source>
        <dbReference type="ARBA" id="ARBA00042775"/>
    </source>
</evidence>
<feature type="domain" description="PpiC" evidence="13">
    <location>
        <begin position="261"/>
        <end position="362"/>
    </location>
</feature>
<keyword evidence="11" id="KW-0413">Isomerase</keyword>
<evidence type="ECO:0000256" key="7">
    <source>
        <dbReference type="ARBA" id="ARBA00023186"/>
    </source>
</evidence>
<dbReference type="InterPro" id="IPR052029">
    <property type="entry name" value="PpiD_chaperone"/>
</dbReference>